<evidence type="ECO:0000313" key="1">
    <source>
        <dbReference type="EMBL" id="CAG8837308.1"/>
    </source>
</evidence>
<reference evidence="1" key="1">
    <citation type="submission" date="2021-06" db="EMBL/GenBank/DDBJ databases">
        <authorList>
            <person name="Kallberg Y."/>
            <person name="Tangrot J."/>
            <person name="Rosling A."/>
        </authorList>
    </citation>
    <scope>NUCLEOTIDE SEQUENCE</scope>
    <source>
        <strain evidence="1">MA461A</strain>
    </source>
</reference>
<accession>A0ACA9SEJ5</accession>
<comment type="caution">
    <text evidence="1">The sequence shown here is derived from an EMBL/GenBank/DDBJ whole genome shotgun (WGS) entry which is preliminary data.</text>
</comment>
<protein>
    <submittedName>
        <fullName evidence="1">26111_t:CDS:1</fullName>
    </submittedName>
</protein>
<feature type="non-terminal residue" evidence="1">
    <location>
        <position position="76"/>
    </location>
</feature>
<name>A0ACA9SEJ5_9GLOM</name>
<evidence type="ECO:0000313" key="2">
    <source>
        <dbReference type="Proteomes" id="UP000789920"/>
    </source>
</evidence>
<sequence length="76" mass="8974">GNGNVYKAKWKRGPIEYYDDNAKKWYRPGEIEIILKKRPDIDKSITPQPIIDLIERCWSNNPNDRPDANELFKKLS</sequence>
<keyword evidence="2" id="KW-1185">Reference proteome</keyword>
<gene>
    <name evidence="1" type="ORF">RPERSI_LOCUS30255</name>
</gene>
<dbReference type="EMBL" id="CAJVQC010117291">
    <property type="protein sequence ID" value="CAG8837308.1"/>
    <property type="molecule type" value="Genomic_DNA"/>
</dbReference>
<feature type="non-terminal residue" evidence="1">
    <location>
        <position position="1"/>
    </location>
</feature>
<proteinExistence type="predicted"/>
<organism evidence="1 2">
    <name type="scientific">Racocetra persica</name>
    <dbReference type="NCBI Taxonomy" id="160502"/>
    <lineage>
        <taxon>Eukaryota</taxon>
        <taxon>Fungi</taxon>
        <taxon>Fungi incertae sedis</taxon>
        <taxon>Mucoromycota</taxon>
        <taxon>Glomeromycotina</taxon>
        <taxon>Glomeromycetes</taxon>
        <taxon>Diversisporales</taxon>
        <taxon>Gigasporaceae</taxon>
        <taxon>Racocetra</taxon>
    </lineage>
</organism>
<dbReference type="Proteomes" id="UP000789920">
    <property type="component" value="Unassembled WGS sequence"/>
</dbReference>